<dbReference type="KEGG" id="goe:100908538"/>
<reference evidence="6" key="1">
    <citation type="submission" date="2025-08" db="UniProtKB">
        <authorList>
            <consortium name="RefSeq"/>
        </authorList>
    </citation>
    <scope>IDENTIFICATION</scope>
</reference>
<comment type="similarity">
    <text evidence="2">Belongs to the akirin family.</text>
</comment>
<evidence type="ECO:0000256" key="3">
    <source>
        <dbReference type="ARBA" id="ARBA00023242"/>
    </source>
</evidence>
<dbReference type="CDD" id="cd22240">
    <property type="entry name" value="akirin"/>
    <property type="match status" value="1"/>
</dbReference>
<evidence type="ECO:0000256" key="4">
    <source>
        <dbReference type="SAM" id="MobiDB-lite"/>
    </source>
</evidence>
<sequence length="165" mass="18790">MACATLKRHLDWDTLPGLAPRQAKRRRFVPFTAVASRQKETASVFQDAAPKLTPEFIASSVCHEVRLLQRRKQLPPFSLNSPPSSPTSASTSGAESSNSSTPLFTFKQVNMICERMVREREDELRQHYDKVLNDKLAEQYDAFVRFTQDQIHRRFANEAAPSYCS</sequence>
<keyword evidence="5" id="KW-1185">Reference proteome</keyword>
<dbReference type="GO" id="GO:0045944">
    <property type="term" value="P:positive regulation of transcription by RNA polymerase II"/>
    <property type="evidence" value="ECO:0007669"/>
    <property type="project" value="TreeGrafter"/>
</dbReference>
<dbReference type="RefSeq" id="XP_003739007.1">
    <property type="nucleotide sequence ID" value="XM_003738959.2"/>
</dbReference>
<dbReference type="AlphaFoldDB" id="A0AAJ6QP28"/>
<protein>
    <submittedName>
        <fullName evidence="6">Akirin</fullName>
    </submittedName>
</protein>
<dbReference type="GO" id="GO:0003712">
    <property type="term" value="F:transcription coregulator activity"/>
    <property type="evidence" value="ECO:0007669"/>
    <property type="project" value="TreeGrafter"/>
</dbReference>
<dbReference type="GO" id="GO:0005634">
    <property type="term" value="C:nucleus"/>
    <property type="evidence" value="ECO:0007669"/>
    <property type="project" value="UniProtKB-SubCell"/>
</dbReference>
<dbReference type="GO" id="GO:0045089">
    <property type="term" value="P:positive regulation of innate immune response"/>
    <property type="evidence" value="ECO:0007669"/>
    <property type="project" value="TreeGrafter"/>
</dbReference>
<feature type="region of interest" description="Disordered" evidence="4">
    <location>
        <begin position="73"/>
        <end position="102"/>
    </location>
</feature>
<proteinExistence type="inferred from homology"/>
<comment type="subcellular location">
    <subcellularLocation>
        <location evidence="1">Nucleus</location>
    </subcellularLocation>
</comment>
<dbReference type="InterPro" id="IPR024132">
    <property type="entry name" value="Akirin"/>
</dbReference>
<dbReference type="PANTHER" id="PTHR13293:SF6">
    <property type="entry name" value="AKIRIN-RELATED"/>
    <property type="match status" value="1"/>
</dbReference>
<dbReference type="GeneID" id="100908538"/>
<dbReference type="PANTHER" id="PTHR13293">
    <property type="entry name" value="AKIRIN-RELATED"/>
    <property type="match status" value="1"/>
</dbReference>
<dbReference type="Proteomes" id="UP000694867">
    <property type="component" value="Unplaced"/>
</dbReference>
<organism evidence="5 6">
    <name type="scientific">Galendromus occidentalis</name>
    <name type="common">western predatory mite</name>
    <dbReference type="NCBI Taxonomy" id="34638"/>
    <lineage>
        <taxon>Eukaryota</taxon>
        <taxon>Metazoa</taxon>
        <taxon>Ecdysozoa</taxon>
        <taxon>Arthropoda</taxon>
        <taxon>Chelicerata</taxon>
        <taxon>Arachnida</taxon>
        <taxon>Acari</taxon>
        <taxon>Parasitiformes</taxon>
        <taxon>Mesostigmata</taxon>
        <taxon>Gamasina</taxon>
        <taxon>Phytoseioidea</taxon>
        <taxon>Phytoseiidae</taxon>
        <taxon>Typhlodrominae</taxon>
        <taxon>Galendromus</taxon>
    </lineage>
</organism>
<gene>
    <name evidence="6" type="primary">LOC100908538</name>
</gene>
<feature type="compositionally biased region" description="Low complexity" evidence="4">
    <location>
        <begin position="74"/>
        <end position="102"/>
    </location>
</feature>
<name>A0AAJ6QP28_9ACAR</name>
<keyword evidence="3" id="KW-0539">Nucleus</keyword>
<evidence type="ECO:0000313" key="5">
    <source>
        <dbReference type="Proteomes" id="UP000694867"/>
    </source>
</evidence>
<evidence type="ECO:0000256" key="2">
    <source>
        <dbReference type="ARBA" id="ARBA00005625"/>
    </source>
</evidence>
<evidence type="ECO:0000256" key="1">
    <source>
        <dbReference type="ARBA" id="ARBA00004123"/>
    </source>
</evidence>
<evidence type="ECO:0000313" key="6">
    <source>
        <dbReference type="RefSeq" id="XP_003739007.1"/>
    </source>
</evidence>
<accession>A0AAJ6QP28</accession>
<dbReference type="GO" id="GO:0000785">
    <property type="term" value="C:chromatin"/>
    <property type="evidence" value="ECO:0007669"/>
    <property type="project" value="TreeGrafter"/>
</dbReference>